<feature type="transmembrane region" description="Helical" evidence="2">
    <location>
        <begin position="186"/>
        <end position="216"/>
    </location>
</feature>
<keyword evidence="2" id="KW-1133">Transmembrane helix</keyword>
<gene>
    <name evidence="3" type="ORF">SAMN05444422_1166</name>
</gene>
<dbReference type="AlphaFoldDB" id="A0A1I1LDX9"/>
<evidence type="ECO:0000256" key="1">
    <source>
        <dbReference type="SAM" id="MobiDB-lite"/>
    </source>
</evidence>
<feature type="region of interest" description="Disordered" evidence="1">
    <location>
        <begin position="1"/>
        <end position="23"/>
    </location>
</feature>
<organism evidence="3 4">
    <name type="scientific">Natronobacterium haloterrestre</name>
    <name type="common">Halobiforma haloterrestris</name>
    <dbReference type="NCBI Taxonomy" id="148448"/>
    <lineage>
        <taxon>Archaea</taxon>
        <taxon>Methanobacteriati</taxon>
        <taxon>Methanobacteriota</taxon>
        <taxon>Stenosarchaea group</taxon>
        <taxon>Halobacteria</taxon>
        <taxon>Halobacteriales</taxon>
        <taxon>Natrialbaceae</taxon>
        <taxon>Natronobacterium</taxon>
    </lineage>
</organism>
<feature type="transmembrane region" description="Helical" evidence="2">
    <location>
        <begin position="151"/>
        <end position="174"/>
    </location>
</feature>
<evidence type="ECO:0000313" key="3">
    <source>
        <dbReference type="EMBL" id="SFC71156.1"/>
    </source>
</evidence>
<accession>A0A1I1LDX9</accession>
<proteinExistence type="predicted"/>
<dbReference type="Proteomes" id="UP000199161">
    <property type="component" value="Unassembled WGS sequence"/>
</dbReference>
<name>A0A1I1LDX9_NATHA</name>
<keyword evidence="2" id="KW-0472">Membrane</keyword>
<sequence>MGCGDTMSAPSKTKRIGKTGNQQESSGVVRRLVLFGGPVGAAVAMWFHPHAGHDVYASLSAVADTFVVIHVLLFASLATIAMGLYFLSSGYRGLSATLARAGTGVFGFFYLGYVAIVGVAKGLLIREGRTLPAEQQAGVAEAVQYLHTEPLLFAAGVIGAVGYLVAVGALAVVLYRADAPRVPLALLVASSVAIGAHHGPLAVAGMGSFVVAVGWLEFGWSRATDWPE</sequence>
<keyword evidence="2" id="KW-0812">Transmembrane</keyword>
<reference evidence="4" key="1">
    <citation type="submission" date="2016-10" db="EMBL/GenBank/DDBJ databases">
        <authorList>
            <person name="Varghese N."/>
            <person name="Submissions S."/>
        </authorList>
    </citation>
    <scope>NUCLEOTIDE SEQUENCE [LARGE SCALE GENOMIC DNA]</scope>
    <source>
        <strain evidence="4">DSM 13078</strain>
    </source>
</reference>
<keyword evidence="4" id="KW-1185">Reference proteome</keyword>
<evidence type="ECO:0000256" key="2">
    <source>
        <dbReference type="SAM" id="Phobius"/>
    </source>
</evidence>
<protein>
    <submittedName>
        <fullName evidence="3">Uncharacterized protein</fullName>
    </submittedName>
</protein>
<evidence type="ECO:0000313" key="4">
    <source>
        <dbReference type="Proteomes" id="UP000199161"/>
    </source>
</evidence>
<feature type="transmembrane region" description="Helical" evidence="2">
    <location>
        <begin position="67"/>
        <end position="87"/>
    </location>
</feature>
<feature type="transmembrane region" description="Helical" evidence="2">
    <location>
        <begin position="28"/>
        <end position="47"/>
    </location>
</feature>
<dbReference type="EMBL" id="FOKW01000016">
    <property type="protein sequence ID" value="SFC71156.1"/>
    <property type="molecule type" value="Genomic_DNA"/>
</dbReference>
<feature type="transmembrane region" description="Helical" evidence="2">
    <location>
        <begin position="99"/>
        <end position="120"/>
    </location>
</feature>